<comment type="caution">
    <text evidence="2">The sequence shown here is derived from an EMBL/GenBank/DDBJ whole genome shotgun (WGS) entry which is preliminary data.</text>
</comment>
<protein>
    <recommendedName>
        <fullName evidence="1">LtfC/p132/Gp6 beta-sandwich domain-containing protein</fullName>
    </recommendedName>
</protein>
<accession>A0ABP9CIU1</accession>
<sequence>MATLDAEGIKSKLILQSGQDFQLTVHPPGTQEFPSGTTAEIVIREGRNPTSTVLDTWTGVVSSTSITWWVQTAKTDLIPERAQYLLLVHIPQGSETLDRCFFYGTIDRKDA</sequence>
<proteinExistence type="predicted"/>
<name>A0ABP9CIU1_9ACTN</name>
<feature type="domain" description="LtfC/p132/Gp6 beta-sandwich" evidence="1">
    <location>
        <begin position="10"/>
        <end position="108"/>
    </location>
</feature>
<dbReference type="EMBL" id="BAABKQ010000001">
    <property type="protein sequence ID" value="GAA4809713.1"/>
    <property type="molecule type" value="Genomic_DNA"/>
</dbReference>
<dbReference type="Pfam" id="PF23926">
    <property type="entry name" value="LtfC"/>
    <property type="match status" value="1"/>
</dbReference>
<evidence type="ECO:0000313" key="3">
    <source>
        <dbReference type="Proteomes" id="UP001500839"/>
    </source>
</evidence>
<dbReference type="RefSeq" id="WP_200170732.1">
    <property type="nucleotide sequence ID" value="NZ_BAABKQ010000001.1"/>
</dbReference>
<organism evidence="2 3">
    <name type="scientific">Tomitella cavernea</name>
    <dbReference type="NCBI Taxonomy" id="1387982"/>
    <lineage>
        <taxon>Bacteria</taxon>
        <taxon>Bacillati</taxon>
        <taxon>Actinomycetota</taxon>
        <taxon>Actinomycetes</taxon>
        <taxon>Mycobacteriales</taxon>
        <taxon>Tomitella</taxon>
    </lineage>
</organism>
<evidence type="ECO:0000313" key="2">
    <source>
        <dbReference type="EMBL" id="GAA4809713.1"/>
    </source>
</evidence>
<keyword evidence="3" id="KW-1185">Reference proteome</keyword>
<dbReference type="InterPro" id="IPR055688">
    <property type="entry name" value="LtfC/p132/Gp6_b-sand"/>
</dbReference>
<evidence type="ECO:0000259" key="1">
    <source>
        <dbReference type="Pfam" id="PF23926"/>
    </source>
</evidence>
<reference evidence="3" key="1">
    <citation type="journal article" date="2019" name="Int. J. Syst. Evol. Microbiol.">
        <title>The Global Catalogue of Microorganisms (GCM) 10K type strain sequencing project: providing services to taxonomists for standard genome sequencing and annotation.</title>
        <authorList>
            <consortium name="The Broad Institute Genomics Platform"/>
            <consortium name="The Broad Institute Genome Sequencing Center for Infectious Disease"/>
            <person name="Wu L."/>
            <person name="Ma J."/>
        </authorList>
    </citation>
    <scope>NUCLEOTIDE SEQUENCE [LARGE SCALE GENOMIC DNA]</scope>
    <source>
        <strain evidence="3">JCM 18542</strain>
    </source>
</reference>
<gene>
    <name evidence="2" type="ORF">GCM10023353_12220</name>
</gene>
<dbReference type="Proteomes" id="UP001500839">
    <property type="component" value="Unassembled WGS sequence"/>
</dbReference>